<dbReference type="SUPFAM" id="SSF52242">
    <property type="entry name" value="Cobalamin (vitamin B12)-binding domain"/>
    <property type="match status" value="1"/>
</dbReference>
<accession>A0A7T1AN84</accession>
<reference evidence="2 3" key="1">
    <citation type="journal article" date="2021" name="Nat. Commun.">
        <title>Isolation of a member of the candidate phylum Atribacteria reveals a unique cell membrane structure.</title>
        <authorList>
            <person name="Taiki K."/>
            <person name="Nobu M.K."/>
            <person name="Kusada H."/>
            <person name="Meng X.-Y."/>
            <person name="Hosoki N."/>
            <person name="Uematsu K."/>
            <person name="Yoshioka H."/>
            <person name="Kamagata Y."/>
            <person name="Tamaki H."/>
        </authorList>
    </citation>
    <scope>NUCLEOTIDE SEQUENCE [LARGE SCALE GENOMIC DNA]</scope>
    <source>
        <strain evidence="2 3">RT761</strain>
    </source>
</reference>
<evidence type="ECO:0000259" key="1">
    <source>
        <dbReference type="PROSITE" id="PS51332"/>
    </source>
</evidence>
<dbReference type="GO" id="GO:0046872">
    <property type="term" value="F:metal ion binding"/>
    <property type="evidence" value="ECO:0007669"/>
    <property type="project" value="InterPro"/>
</dbReference>
<dbReference type="Gene3D" id="3.40.50.280">
    <property type="entry name" value="Cobalamin-binding domain"/>
    <property type="match status" value="1"/>
</dbReference>
<dbReference type="InterPro" id="IPR003759">
    <property type="entry name" value="Cbl-bd_cap"/>
</dbReference>
<dbReference type="RefSeq" id="WP_218111521.1">
    <property type="nucleotide sequence ID" value="NZ_CP065383.1"/>
</dbReference>
<name>A0A7T1AN84_ATRLM</name>
<dbReference type="GO" id="GO:0031419">
    <property type="term" value="F:cobalamin binding"/>
    <property type="evidence" value="ECO:0007669"/>
    <property type="project" value="InterPro"/>
</dbReference>
<proteinExistence type="predicted"/>
<sequence length="378" mass="43818">MSRPMVLYQMRNDAKQLTTTLTHSWSELCGKKDLIIETVNTRISMLPDIHRLIGYNPLQMMYDNHRYHFNLIIQIMKLQDFDMLINMIPWVYRTYHIHGFHYDYFPIAFHQWIKAIEEHLKSNEAQSLSLVYHFLIKWHPALVDLVETNRDIGLSFHGDLQKEHEQFLHYLLQGDYKNCILYSEKNVKTPADLAPFYLQVIQPALYRVGFLWQIGEISVAIEHLSTAIVSRIMASLYTRFPLIDTKYGNAVITSAPNEFHEVGGRIVADLLEIEGWNVDYIGTNIPQQDLLEHLKGKKPFLFGLSVTMPYLIENARQIIWSVKNDPDLNAIKIMVGGLAFFHTTNLWQKIGADGWASNGLEAVKLANSWWNEANSLDV</sequence>
<keyword evidence="3" id="KW-1185">Reference proteome</keyword>
<dbReference type="PROSITE" id="PS51332">
    <property type="entry name" value="B12_BINDING"/>
    <property type="match status" value="1"/>
</dbReference>
<organism evidence="2 3">
    <name type="scientific">Atribacter laminatus</name>
    <dbReference type="NCBI Taxonomy" id="2847778"/>
    <lineage>
        <taxon>Bacteria</taxon>
        <taxon>Pseudomonadati</taxon>
        <taxon>Atribacterota</taxon>
        <taxon>Atribacteria</taxon>
        <taxon>Atribacterales</taxon>
        <taxon>Atribacteraceae</taxon>
        <taxon>Atribacter</taxon>
    </lineage>
</organism>
<dbReference type="Proteomes" id="UP000594463">
    <property type="component" value="Chromosome"/>
</dbReference>
<dbReference type="AlphaFoldDB" id="A0A7T1AN84"/>
<gene>
    <name evidence="2" type="primary">carH</name>
    <name evidence="2" type="ORF">RT761_02261</name>
</gene>
<dbReference type="Pfam" id="PF02310">
    <property type="entry name" value="B12-binding"/>
    <property type="match status" value="1"/>
</dbReference>
<evidence type="ECO:0000313" key="3">
    <source>
        <dbReference type="Proteomes" id="UP000594463"/>
    </source>
</evidence>
<feature type="domain" description="B12-binding" evidence="1">
    <location>
        <begin position="247"/>
        <end position="377"/>
    </location>
</feature>
<dbReference type="KEGG" id="alam:RT761_02261"/>
<dbReference type="Gene3D" id="1.10.1240.10">
    <property type="entry name" value="Methionine synthase domain"/>
    <property type="match status" value="1"/>
</dbReference>
<evidence type="ECO:0000313" key="2">
    <source>
        <dbReference type="EMBL" id="QPM69033.1"/>
    </source>
</evidence>
<dbReference type="InterPro" id="IPR036724">
    <property type="entry name" value="Cobalamin-bd_sf"/>
</dbReference>
<dbReference type="InterPro" id="IPR036594">
    <property type="entry name" value="Meth_synthase_dom"/>
</dbReference>
<dbReference type="Pfam" id="PF02607">
    <property type="entry name" value="B12-binding_2"/>
    <property type="match status" value="1"/>
</dbReference>
<protein>
    <submittedName>
        <fullName evidence="2">HTH-type transcriptional repressor CarH</fullName>
    </submittedName>
</protein>
<dbReference type="InterPro" id="IPR006158">
    <property type="entry name" value="Cobalamin-bd"/>
</dbReference>
<dbReference type="EMBL" id="CP065383">
    <property type="protein sequence ID" value="QPM69033.1"/>
    <property type="molecule type" value="Genomic_DNA"/>
</dbReference>